<keyword evidence="3" id="KW-1185">Reference proteome</keyword>
<organism evidence="2 3">
    <name type="scientific">Tetrapyrgos nigripes</name>
    <dbReference type="NCBI Taxonomy" id="182062"/>
    <lineage>
        <taxon>Eukaryota</taxon>
        <taxon>Fungi</taxon>
        <taxon>Dikarya</taxon>
        <taxon>Basidiomycota</taxon>
        <taxon>Agaricomycotina</taxon>
        <taxon>Agaricomycetes</taxon>
        <taxon>Agaricomycetidae</taxon>
        <taxon>Agaricales</taxon>
        <taxon>Marasmiineae</taxon>
        <taxon>Marasmiaceae</taxon>
        <taxon>Tetrapyrgos</taxon>
    </lineage>
</organism>
<feature type="region of interest" description="Disordered" evidence="1">
    <location>
        <begin position="1"/>
        <end position="44"/>
    </location>
</feature>
<feature type="region of interest" description="Disordered" evidence="1">
    <location>
        <begin position="484"/>
        <end position="549"/>
    </location>
</feature>
<feature type="region of interest" description="Disordered" evidence="1">
    <location>
        <begin position="57"/>
        <end position="97"/>
    </location>
</feature>
<proteinExistence type="predicted"/>
<dbReference type="AlphaFoldDB" id="A0A8H5FPV3"/>
<evidence type="ECO:0000313" key="3">
    <source>
        <dbReference type="Proteomes" id="UP000559256"/>
    </source>
</evidence>
<dbReference type="OrthoDB" id="3247214at2759"/>
<dbReference type="Proteomes" id="UP000559256">
    <property type="component" value="Unassembled WGS sequence"/>
</dbReference>
<feature type="compositionally biased region" description="Low complexity" evidence="1">
    <location>
        <begin position="1"/>
        <end position="22"/>
    </location>
</feature>
<accession>A0A8H5FPV3</accession>
<comment type="caution">
    <text evidence="2">The sequence shown here is derived from an EMBL/GenBank/DDBJ whole genome shotgun (WGS) entry which is preliminary data.</text>
</comment>
<sequence>MPAKSSTASTSSQTETSSTKTSNGSENIQQDAGPSTSPTPVPIPKAKLFALSRFKSTMSSNFRSRSSDKTSFPRSSWDLANFKAPDAGSGASEWSHDVEEYKRELEKWKKDMKAPVSTAEVQTELAGSASASTSAVDGQGSSSTIAKGKRKASTSGDDNAGEALADDAPEPQTLAMKIKSLIDEKFLFGPSTPTRRSSQSQSAPPSPNPSSSAPSNGSVFSDIDGKLAQYLSSDAIMNGAVGKGIERGRESVWAMLDKMGYGGKNKGKATDQEAEPEEGGIMICTPLQPEGNMDLPEIAESDIVSEYRSTSSRSRKVVSSVSTQTDEQATTSSSTSTSTPVESAQTPTSPPKGTRVFYPSATKISIEVTWWGYRLYLPPPVMAQLSNAHVAAAKRGAMLTAALKWVLDQVPMMMVPPQFQAGMLMLRRVSPFLGYVGAFIVWSWDKVQTTDTGNGVVLTATWLLPIAILPAAWDFEVHGAPKEVGSGEEEVRADELSASTVKVDMAVQTESPPPVKREGSKLGSLFPSKTKRSKSSQSGSKLKQVHPRG</sequence>
<feature type="compositionally biased region" description="Polar residues" evidence="1">
    <location>
        <begin position="23"/>
        <end position="36"/>
    </location>
</feature>
<protein>
    <submittedName>
        <fullName evidence="2">Uncharacterized protein</fullName>
    </submittedName>
</protein>
<feature type="region of interest" description="Disordered" evidence="1">
    <location>
        <begin position="314"/>
        <end position="355"/>
    </location>
</feature>
<feature type="compositionally biased region" description="Low complexity" evidence="1">
    <location>
        <begin position="314"/>
        <end position="339"/>
    </location>
</feature>
<feature type="compositionally biased region" description="Polar residues" evidence="1">
    <location>
        <begin position="129"/>
        <end position="145"/>
    </location>
</feature>
<feature type="compositionally biased region" description="Low complexity" evidence="1">
    <location>
        <begin position="189"/>
        <end position="218"/>
    </location>
</feature>
<gene>
    <name evidence="2" type="ORF">D9758_009652</name>
</gene>
<reference evidence="2 3" key="1">
    <citation type="journal article" date="2020" name="ISME J.">
        <title>Uncovering the hidden diversity of litter-decomposition mechanisms in mushroom-forming fungi.</title>
        <authorList>
            <person name="Floudas D."/>
            <person name="Bentzer J."/>
            <person name="Ahren D."/>
            <person name="Johansson T."/>
            <person name="Persson P."/>
            <person name="Tunlid A."/>
        </authorList>
    </citation>
    <scope>NUCLEOTIDE SEQUENCE [LARGE SCALE GENOMIC DNA]</scope>
    <source>
        <strain evidence="2 3">CBS 291.85</strain>
    </source>
</reference>
<evidence type="ECO:0000256" key="1">
    <source>
        <dbReference type="SAM" id="MobiDB-lite"/>
    </source>
</evidence>
<dbReference type="EMBL" id="JAACJM010000114">
    <property type="protein sequence ID" value="KAF5345205.1"/>
    <property type="molecule type" value="Genomic_DNA"/>
</dbReference>
<evidence type="ECO:0000313" key="2">
    <source>
        <dbReference type="EMBL" id="KAF5345205.1"/>
    </source>
</evidence>
<name>A0A8H5FPV3_9AGAR</name>
<feature type="region of interest" description="Disordered" evidence="1">
    <location>
        <begin position="111"/>
        <end position="220"/>
    </location>
</feature>